<evidence type="ECO:0000313" key="3">
    <source>
        <dbReference type="Proteomes" id="UP000254424"/>
    </source>
</evidence>
<keyword evidence="1" id="KW-0812">Transmembrane</keyword>
<organism evidence="2 3">
    <name type="scientific">Bacteroides eggerthii</name>
    <dbReference type="NCBI Taxonomy" id="28111"/>
    <lineage>
        <taxon>Bacteria</taxon>
        <taxon>Pseudomonadati</taxon>
        <taxon>Bacteroidota</taxon>
        <taxon>Bacteroidia</taxon>
        <taxon>Bacteroidales</taxon>
        <taxon>Bacteroidaceae</taxon>
        <taxon>Bacteroides</taxon>
    </lineage>
</organism>
<gene>
    <name evidence="2" type="ORF">NCTC11155_01604</name>
</gene>
<keyword evidence="1" id="KW-0472">Membrane</keyword>
<evidence type="ECO:0000256" key="1">
    <source>
        <dbReference type="SAM" id="Phobius"/>
    </source>
</evidence>
<dbReference type="EMBL" id="UFSX01000001">
    <property type="protein sequence ID" value="SUV29615.1"/>
    <property type="molecule type" value="Genomic_DNA"/>
</dbReference>
<protein>
    <recommendedName>
        <fullName evidence="4">Transmembrane protein</fullName>
    </recommendedName>
</protein>
<dbReference type="AlphaFoldDB" id="A0A380YL96"/>
<accession>A0A380YL96</accession>
<evidence type="ECO:0000313" key="2">
    <source>
        <dbReference type="EMBL" id="SUV29615.1"/>
    </source>
</evidence>
<sequence length="118" mass="13791">MKKDFDFDDIGKKTPYRVPEGFFDEMQREVQKRTYADKPANRRLWIAASTSIVVAAVLIGFLFMPFHFRQNDPGRTGLQRPDTENYTAAISADKWIREMSDEELEELVSFSENDMFLN</sequence>
<keyword evidence="1" id="KW-1133">Transmembrane helix</keyword>
<dbReference type="Proteomes" id="UP000254424">
    <property type="component" value="Unassembled WGS sequence"/>
</dbReference>
<name>A0A380YL96_9BACE</name>
<feature type="transmembrane region" description="Helical" evidence="1">
    <location>
        <begin position="44"/>
        <end position="66"/>
    </location>
</feature>
<dbReference type="RefSeq" id="WP_004290545.1">
    <property type="nucleotide sequence ID" value="NZ_CABKNQ010000018.1"/>
</dbReference>
<proteinExistence type="predicted"/>
<dbReference type="STRING" id="483216.BACEGG_02221"/>
<dbReference type="GeneID" id="93071508"/>
<dbReference type="OrthoDB" id="1095560at2"/>
<reference evidence="2 3" key="1">
    <citation type="submission" date="2018-06" db="EMBL/GenBank/DDBJ databases">
        <authorList>
            <consortium name="Pathogen Informatics"/>
            <person name="Doyle S."/>
        </authorList>
    </citation>
    <scope>NUCLEOTIDE SEQUENCE [LARGE SCALE GENOMIC DNA]</scope>
    <source>
        <strain evidence="2 3">NCTC11155</strain>
    </source>
</reference>
<evidence type="ECO:0008006" key="4">
    <source>
        <dbReference type="Google" id="ProtNLM"/>
    </source>
</evidence>